<dbReference type="EMBL" id="WHJE01000073">
    <property type="protein sequence ID" value="KAE8763421.1"/>
    <property type="molecule type" value="Genomic_DNA"/>
</dbReference>
<keyword evidence="5" id="KW-0436">Ligase</keyword>
<evidence type="ECO:0000256" key="2">
    <source>
        <dbReference type="ARBA" id="ARBA00022741"/>
    </source>
</evidence>
<dbReference type="InterPro" id="IPR024185">
    <property type="entry name" value="FTHF_cligase-like_sf"/>
</dbReference>
<keyword evidence="4" id="KW-0479">Metal-binding</keyword>
<dbReference type="SUPFAM" id="SSF100950">
    <property type="entry name" value="NagB/RpiA/CoA transferase-like"/>
    <property type="match status" value="1"/>
</dbReference>
<dbReference type="GO" id="GO:0035999">
    <property type="term" value="P:tetrahydrofolate interconversion"/>
    <property type="evidence" value="ECO:0007669"/>
    <property type="project" value="TreeGrafter"/>
</dbReference>
<comment type="similarity">
    <text evidence="1 4">Belongs to the 5-formyltetrahydrofolate cyclo-ligase family.</text>
</comment>
<sequence length="232" mass="25227">MQRPQLSLPRTDGYEAEDAKQMLRQLVREARAQRPEKERLAAARAFADHALEAIGDARCVAAYVSQGTEPNSLEVLEALRRAGIRVLLPVLGPGLARTWGVYHGTDDLQVRAPGRPPEPSGDVLPAEAIAEADVVIAPALAIDAAGTRLGQGGGWYDRVLRHARPGIPVFAMVYGEELVHDVLLPVAPHDEPVTAVMTPEEWFLLEKSVFQTQALAEQADEVASFEDDATER</sequence>
<dbReference type="AlphaFoldDB" id="A0A7J5UMC0"/>
<evidence type="ECO:0000313" key="5">
    <source>
        <dbReference type="EMBL" id="KAE8763421.1"/>
    </source>
</evidence>
<comment type="catalytic activity">
    <reaction evidence="4">
        <text>(6S)-5-formyl-5,6,7,8-tetrahydrofolate + ATP = (6R)-5,10-methenyltetrahydrofolate + ADP + phosphate</text>
        <dbReference type="Rhea" id="RHEA:10488"/>
        <dbReference type="ChEBI" id="CHEBI:30616"/>
        <dbReference type="ChEBI" id="CHEBI:43474"/>
        <dbReference type="ChEBI" id="CHEBI:57455"/>
        <dbReference type="ChEBI" id="CHEBI:57457"/>
        <dbReference type="ChEBI" id="CHEBI:456216"/>
        <dbReference type="EC" id="6.3.3.2"/>
    </reaction>
</comment>
<protein>
    <recommendedName>
        <fullName evidence="4">5-formyltetrahydrofolate cyclo-ligase</fullName>
        <ecNumber evidence="4">6.3.3.2</ecNumber>
    </recommendedName>
</protein>
<evidence type="ECO:0000313" key="6">
    <source>
        <dbReference type="Proteomes" id="UP000451860"/>
    </source>
</evidence>
<evidence type="ECO:0000256" key="4">
    <source>
        <dbReference type="RuleBase" id="RU361279"/>
    </source>
</evidence>
<dbReference type="NCBIfam" id="TIGR02727">
    <property type="entry name" value="MTHFS_bact"/>
    <property type="match status" value="1"/>
</dbReference>
<accession>A0A7J5UMC0</accession>
<keyword evidence="2 4" id="KW-0547">Nucleotide-binding</keyword>
<organism evidence="5 6">
    <name type="scientific">Georgenia thermotolerans</name>
    <dbReference type="NCBI Taxonomy" id="527326"/>
    <lineage>
        <taxon>Bacteria</taxon>
        <taxon>Bacillati</taxon>
        <taxon>Actinomycetota</taxon>
        <taxon>Actinomycetes</taxon>
        <taxon>Micrococcales</taxon>
        <taxon>Bogoriellaceae</taxon>
        <taxon>Georgenia</taxon>
    </lineage>
</organism>
<keyword evidence="4" id="KW-0460">Magnesium</keyword>
<dbReference type="GO" id="GO:0046872">
    <property type="term" value="F:metal ion binding"/>
    <property type="evidence" value="ECO:0007669"/>
    <property type="project" value="UniProtKB-KW"/>
</dbReference>
<dbReference type="PANTHER" id="PTHR23407">
    <property type="entry name" value="ATPASE INHIBITOR/5-FORMYLTETRAHYDROFOLATE CYCLO-LIGASE"/>
    <property type="match status" value="1"/>
</dbReference>
<dbReference type="EC" id="6.3.3.2" evidence="4"/>
<name>A0A7J5UMC0_9MICO</name>
<evidence type="ECO:0000256" key="1">
    <source>
        <dbReference type="ARBA" id="ARBA00010638"/>
    </source>
</evidence>
<reference evidence="5 6" key="1">
    <citation type="submission" date="2019-10" db="EMBL/GenBank/DDBJ databases">
        <title>Georgenia wutianyii sp. nov. and Georgenia yuyongxinii sp. nov. isolated from plateau pika (Ochotona curzoniae) in the Qinghai-Tibet plateau of China.</title>
        <authorList>
            <person name="Tian Z."/>
        </authorList>
    </citation>
    <scope>NUCLEOTIDE SEQUENCE [LARGE SCALE GENOMIC DNA]</scope>
    <source>
        <strain evidence="5 6">DSM 21501</strain>
    </source>
</reference>
<dbReference type="InterPro" id="IPR002698">
    <property type="entry name" value="FTHF_cligase"/>
</dbReference>
<proteinExistence type="inferred from homology"/>
<dbReference type="GO" id="GO:0005524">
    <property type="term" value="F:ATP binding"/>
    <property type="evidence" value="ECO:0007669"/>
    <property type="project" value="UniProtKB-KW"/>
</dbReference>
<keyword evidence="3 4" id="KW-0067">ATP-binding</keyword>
<dbReference type="RefSeq" id="WP_152202740.1">
    <property type="nucleotide sequence ID" value="NZ_VUKF01000017.1"/>
</dbReference>
<comment type="caution">
    <text evidence="5">The sequence shown here is derived from an EMBL/GenBank/DDBJ whole genome shotgun (WGS) entry which is preliminary data.</text>
</comment>
<dbReference type="Proteomes" id="UP000451860">
    <property type="component" value="Unassembled WGS sequence"/>
</dbReference>
<dbReference type="InterPro" id="IPR037171">
    <property type="entry name" value="NagB/RpiA_transferase-like"/>
</dbReference>
<gene>
    <name evidence="5" type="ORF">GB883_14145</name>
</gene>
<dbReference type="Gene3D" id="3.40.50.10420">
    <property type="entry name" value="NagB/RpiA/CoA transferase-like"/>
    <property type="match status" value="1"/>
</dbReference>
<dbReference type="GO" id="GO:0030272">
    <property type="term" value="F:5-formyltetrahydrofolate cyclo-ligase activity"/>
    <property type="evidence" value="ECO:0007669"/>
    <property type="project" value="UniProtKB-EC"/>
</dbReference>
<dbReference type="OrthoDB" id="3242798at2"/>
<dbReference type="GO" id="GO:0009396">
    <property type="term" value="P:folic acid-containing compound biosynthetic process"/>
    <property type="evidence" value="ECO:0007669"/>
    <property type="project" value="TreeGrafter"/>
</dbReference>
<dbReference type="PANTHER" id="PTHR23407:SF1">
    <property type="entry name" value="5-FORMYLTETRAHYDROFOLATE CYCLO-LIGASE"/>
    <property type="match status" value="1"/>
</dbReference>
<dbReference type="Pfam" id="PF01812">
    <property type="entry name" value="5-FTHF_cyc-lig"/>
    <property type="match status" value="1"/>
</dbReference>
<comment type="cofactor">
    <cofactor evidence="4">
        <name>Mg(2+)</name>
        <dbReference type="ChEBI" id="CHEBI:18420"/>
    </cofactor>
</comment>
<keyword evidence="6" id="KW-1185">Reference proteome</keyword>
<evidence type="ECO:0000256" key="3">
    <source>
        <dbReference type="ARBA" id="ARBA00022840"/>
    </source>
</evidence>